<evidence type="ECO:0000256" key="1">
    <source>
        <dbReference type="ARBA" id="ARBA00008482"/>
    </source>
</evidence>
<gene>
    <name evidence="5" type="ORF">H2204_010419</name>
</gene>
<dbReference type="GO" id="GO:0008180">
    <property type="term" value="C:COP9 signalosome"/>
    <property type="evidence" value="ECO:0007669"/>
    <property type="project" value="UniProtKB-KW"/>
</dbReference>
<evidence type="ECO:0000256" key="2">
    <source>
        <dbReference type="ARBA" id="ARBA00022790"/>
    </source>
</evidence>
<dbReference type="PANTHER" id="PTHR15350">
    <property type="entry name" value="COP9 SIGNALOSOME COMPLEX SUBUNIT 7/DENDRITIC CELL PROTEIN GA17"/>
    <property type="match status" value="1"/>
</dbReference>
<comment type="caution">
    <text evidence="5">The sequence shown here is derived from an EMBL/GenBank/DDBJ whole genome shotgun (WGS) entry which is preliminary data.</text>
</comment>
<evidence type="ECO:0000259" key="4">
    <source>
        <dbReference type="PROSITE" id="PS50250"/>
    </source>
</evidence>
<name>A0AA38XWE3_9EURO</name>
<evidence type="ECO:0000313" key="5">
    <source>
        <dbReference type="EMBL" id="KAJ9625327.1"/>
    </source>
</evidence>
<dbReference type="InterPro" id="IPR045237">
    <property type="entry name" value="COPS7/eIF3m"/>
</dbReference>
<dbReference type="PROSITE" id="PS50250">
    <property type="entry name" value="PCI"/>
    <property type="match status" value="1"/>
</dbReference>
<dbReference type="Proteomes" id="UP001172681">
    <property type="component" value="Unassembled WGS sequence"/>
</dbReference>
<feature type="domain" description="PCI" evidence="4">
    <location>
        <begin position="1"/>
        <end position="169"/>
    </location>
</feature>
<reference evidence="5" key="1">
    <citation type="submission" date="2022-10" db="EMBL/GenBank/DDBJ databases">
        <title>Culturing micro-colonial fungi from biological soil crusts in the Mojave desert and describing Neophaeococcomyces mojavensis, and introducing the new genera and species Taxawa tesnikishii.</title>
        <authorList>
            <person name="Kurbessoian T."/>
            <person name="Stajich J.E."/>
        </authorList>
    </citation>
    <scope>NUCLEOTIDE SEQUENCE</scope>
    <source>
        <strain evidence="5">TK_35</strain>
    </source>
</reference>
<keyword evidence="6" id="KW-1185">Reference proteome</keyword>
<dbReference type="InterPro" id="IPR000717">
    <property type="entry name" value="PCI_dom"/>
</dbReference>
<organism evidence="5 6">
    <name type="scientific">Knufia peltigerae</name>
    <dbReference type="NCBI Taxonomy" id="1002370"/>
    <lineage>
        <taxon>Eukaryota</taxon>
        <taxon>Fungi</taxon>
        <taxon>Dikarya</taxon>
        <taxon>Ascomycota</taxon>
        <taxon>Pezizomycotina</taxon>
        <taxon>Eurotiomycetes</taxon>
        <taxon>Chaetothyriomycetidae</taxon>
        <taxon>Chaetothyriales</taxon>
        <taxon>Trichomeriaceae</taxon>
        <taxon>Knufia</taxon>
    </lineage>
</organism>
<keyword evidence="2" id="KW-0736">Signalosome</keyword>
<evidence type="ECO:0000313" key="6">
    <source>
        <dbReference type="Proteomes" id="UP001172681"/>
    </source>
</evidence>
<evidence type="ECO:0000256" key="3">
    <source>
        <dbReference type="SAM" id="MobiDB-lite"/>
    </source>
</evidence>
<feature type="compositionally biased region" description="Gly residues" evidence="3">
    <location>
        <begin position="290"/>
        <end position="299"/>
    </location>
</feature>
<accession>A0AA38XWE3</accession>
<feature type="region of interest" description="Disordered" evidence="3">
    <location>
        <begin position="251"/>
        <end position="315"/>
    </location>
</feature>
<dbReference type="PANTHER" id="PTHR15350:SF5">
    <property type="entry name" value="COP9 SIGNALOSOME COMPLEX SUBUNIT 7"/>
    <property type="match status" value="1"/>
</dbReference>
<protein>
    <recommendedName>
        <fullName evidence="4">PCI domain-containing protein</fullName>
    </recommendedName>
</protein>
<proteinExistence type="inferred from homology"/>
<sequence length="315" mass="33999">MDQSQTKALASLQPFVHLANTTKSPSSRFVAELIKSAISAPGTYVFTELLQTTACQSLRGTDLESWLTLLEIFSWGTYEEYKATPNLPSLDDSQIFKLRQLSLLTLSSPFAPSSTTTTNTLTYQSLLQSLVLPDTASLESLVTQSIYAGLLTARLSPTSNPPSVNVTSVAPLRDLRPQSLPALLQILQVWESRCTSMIGELDTQITSMRNEAIQRNTIERRRQAAVDAAVLSTKPAIANINHAQLRAAGRLPSKRDLDAQMEGEGDDVSDDDGQMDLDEGIGDVSSGTSSRGGHGGGSSRGAKRNRGRGSKWETG</sequence>
<dbReference type="EMBL" id="JAPDRN010000088">
    <property type="protein sequence ID" value="KAJ9625327.1"/>
    <property type="molecule type" value="Genomic_DNA"/>
</dbReference>
<dbReference type="AlphaFoldDB" id="A0AA38XWE3"/>
<dbReference type="Pfam" id="PF22061">
    <property type="entry name" value="CSN7_HB_subdom"/>
    <property type="match status" value="1"/>
</dbReference>
<feature type="compositionally biased region" description="Acidic residues" evidence="3">
    <location>
        <begin position="259"/>
        <end position="281"/>
    </location>
</feature>
<comment type="similarity">
    <text evidence="1">Belongs to the CSN7/EIF3M family. CSN7 subfamily.</text>
</comment>